<feature type="compositionally biased region" description="Pro residues" evidence="2">
    <location>
        <begin position="1505"/>
        <end position="1524"/>
    </location>
</feature>
<organism evidence="4 5">
    <name type="scientific">Mesorhabditis belari</name>
    <dbReference type="NCBI Taxonomy" id="2138241"/>
    <lineage>
        <taxon>Eukaryota</taxon>
        <taxon>Metazoa</taxon>
        <taxon>Ecdysozoa</taxon>
        <taxon>Nematoda</taxon>
        <taxon>Chromadorea</taxon>
        <taxon>Rhabditida</taxon>
        <taxon>Rhabditina</taxon>
        <taxon>Rhabditomorpha</taxon>
        <taxon>Rhabditoidea</taxon>
        <taxon>Rhabditidae</taxon>
        <taxon>Mesorhabditinae</taxon>
        <taxon>Mesorhabditis</taxon>
    </lineage>
</organism>
<feature type="compositionally biased region" description="Pro residues" evidence="2">
    <location>
        <begin position="1654"/>
        <end position="1677"/>
    </location>
</feature>
<dbReference type="InterPro" id="IPR036575">
    <property type="entry name" value="TFIIS_cen_dom_sf"/>
</dbReference>
<evidence type="ECO:0000256" key="2">
    <source>
        <dbReference type="SAM" id="MobiDB-lite"/>
    </source>
</evidence>
<dbReference type="GO" id="GO:0006351">
    <property type="term" value="P:DNA-templated transcription"/>
    <property type="evidence" value="ECO:0007669"/>
    <property type="project" value="InterPro"/>
</dbReference>
<feature type="compositionally biased region" description="Polar residues" evidence="2">
    <location>
        <begin position="1474"/>
        <end position="1484"/>
    </location>
</feature>
<feature type="compositionally biased region" description="Basic and acidic residues" evidence="2">
    <location>
        <begin position="637"/>
        <end position="650"/>
    </location>
</feature>
<protein>
    <submittedName>
        <fullName evidence="5">SPOC domain-containing protein</fullName>
    </submittedName>
</protein>
<feature type="compositionally biased region" description="Basic residues" evidence="2">
    <location>
        <begin position="142"/>
        <end position="154"/>
    </location>
</feature>
<feature type="compositionally biased region" description="Basic and acidic residues" evidence="2">
    <location>
        <begin position="703"/>
        <end position="724"/>
    </location>
</feature>
<feature type="region of interest" description="Disordered" evidence="2">
    <location>
        <begin position="56"/>
        <end position="216"/>
    </location>
</feature>
<feature type="region of interest" description="Disordered" evidence="2">
    <location>
        <begin position="1078"/>
        <end position="1108"/>
    </location>
</feature>
<name>A0AAF3EQ30_9BILA</name>
<feature type="domain" description="TFIIS central" evidence="3">
    <location>
        <begin position="469"/>
        <end position="570"/>
    </location>
</feature>
<feature type="compositionally biased region" description="Basic and acidic residues" evidence="2">
    <location>
        <begin position="733"/>
        <end position="771"/>
    </location>
</feature>
<feature type="region of interest" description="Disordered" evidence="2">
    <location>
        <begin position="637"/>
        <end position="675"/>
    </location>
</feature>
<feature type="region of interest" description="Disordered" evidence="2">
    <location>
        <begin position="287"/>
        <end position="324"/>
    </location>
</feature>
<evidence type="ECO:0000259" key="3">
    <source>
        <dbReference type="Pfam" id="PF07500"/>
    </source>
</evidence>
<proteinExistence type="predicted"/>
<keyword evidence="4" id="KW-1185">Reference proteome</keyword>
<feature type="region of interest" description="Disordered" evidence="2">
    <location>
        <begin position="991"/>
        <end position="1054"/>
    </location>
</feature>
<feature type="region of interest" description="Disordered" evidence="2">
    <location>
        <begin position="568"/>
        <end position="600"/>
    </location>
</feature>
<dbReference type="InterPro" id="IPR003618">
    <property type="entry name" value="TFIIS_cen_dom"/>
</dbReference>
<feature type="compositionally biased region" description="Acidic residues" evidence="2">
    <location>
        <begin position="1086"/>
        <end position="1101"/>
    </location>
</feature>
<keyword evidence="1" id="KW-0175">Coiled coil</keyword>
<dbReference type="Gene3D" id="1.10.472.30">
    <property type="entry name" value="Transcription elongation factor S-II, central domain"/>
    <property type="match status" value="1"/>
</dbReference>
<feature type="compositionally biased region" description="Basic and acidic residues" evidence="2">
    <location>
        <begin position="155"/>
        <end position="196"/>
    </location>
</feature>
<feature type="region of interest" description="Disordered" evidence="2">
    <location>
        <begin position="1201"/>
        <end position="1257"/>
    </location>
</feature>
<feature type="compositionally biased region" description="Basic and acidic residues" evidence="2">
    <location>
        <begin position="296"/>
        <end position="318"/>
    </location>
</feature>
<feature type="compositionally biased region" description="Basic and acidic residues" evidence="2">
    <location>
        <begin position="128"/>
        <end position="141"/>
    </location>
</feature>
<feature type="compositionally biased region" description="Basic and acidic residues" evidence="2">
    <location>
        <begin position="416"/>
        <end position="431"/>
    </location>
</feature>
<dbReference type="Pfam" id="PF07500">
    <property type="entry name" value="TFIIS_M"/>
    <property type="match status" value="1"/>
</dbReference>
<feature type="compositionally biased region" description="Pro residues" evidence="2">
    <location>
        <begin position="1416"/>
        <end position="1439"/>
    </location>
</feature>
<feature type="compositionally biased region" description="Polar residues" evidence="2">
    <location>
        <begin position="1205"/>
        <end position="1218"/>
    </location>
</feature>
<sequence length="1723" mass="195399">MDEIPETSRGKEDERQTEVVTYRRREYESVTIDVDKWTQLVDATIFEAIEIKSAKDFYPKKKPNDEKRKRKHDVSSPIGKPKKMKEDMKRVSRSPDEVLKFKNKFKTPAFIMDSGGSDAESQPAKKSKKEDEAEKELLRKEEKRRRKGAKRERKGKGEEGKDELEKEKQKEERKKGKERERKREKEEAKKVPKDDDYSNPATPMAIPEAEEVDEEALRIRREEDALIEKHRAGIELEKEKELKEKRLLEFEYSLEEVQWSFYDAAGLSDDYLRNAFDLKKVKDDKEIAGPSFEQPKSIDKDDNEDEKKQKRVKKEKEQAKRRRAGIDEQPCMQCSKINPDSRFEDFGGTPSQFCSHECIRAIVKKAKTVLVDESAEVMLMSNGCVHAGVRVSGLLDYLMKNPHAAPVLPAMRKDNKPNKVRVQADDDKGDSSRSAVHLRVERSDQVDKLQKHLKEQAEKKKLEKETEIMRANCKKTMTEQLLKRVKRPLDHGVTTKCIKELVDNIEKTLFGTCNNDVKGKYKAWVKGFVEQVMSVKNKGFFVRVVKGMIDVSLLVSLKPEDFTASAYAAEVDPPEEKNTPTQSTSKKKQETKGGVIDDLLDSERDTTLEHGTHMYDHRCQICKERNRIELERVNKERAEAQQAKIDEEERRKKKERLRQVHEPRHTQPTLGYTRKIQKADDEFDFSKPLGGFCPKTPLYGSSRDQESRDRSTRRSRFEEKEPPSRFRSSHSPQRKDTDDYKVNRDRKEKDNERKYEKKHEREPEKKYERRYIRSPSPINTHNDDYDDGNYQGGGSVSPAAAERSYSPQPTREMWKSERISSPSSADNGRSQNISWRENQRTVKVGVESWRTPRDQKSVSTCSLEYARLQVLDRMHKFGAYENLLNLTKRYGKSICVVYNAEPMMELARPPFNALLVELFEMNSVLRVRLPSVYASNVEYACYFIALAKTEPPPDYVFPPGCIESARDHAMAFLVIASPLNEEINKLYSGKSPEKKMMGAEAERNSRMSKREQTERWRRSPEVLKTPMGIDFPWQKSGETPADREDFDNQGPSKKIGFWTRQKETLVDEEIYAIPGMERPRTREPMLTEEPESSEADDEEETAGVTESHEPLIPASFYEMIKKQEEEQKVLNVETIPINTVEDVATALHHDWKANEVLLIVKRFISLGRAKEEIEIVHKLCLSYIQKIKNKKMAIDRAKNAPVIPSSPQRNLSRNSTDVEPTVMKQEPIVKEETQSVAKEEIPQDKHQEEPSTSEATESEMVAKFGLDDFETSNATFTAGGILSIMKNMQERPPEIAKTSETPAKRETTLKKPTVTEETSPTLEGPSTAPPTPPMLVTPDSDKMVMDEGESRGSPMDQNSDSEEDALTPPGPSTIKNGPLSVSGARSHSIPPPPPIPPVISTTPMAQTSANLMHEYFPPPNLALAPPGGPPPVPPPPPTLPGSSISTFIADAPPPPPPPPPNSTLSYSGGGSDRGNLSFNESMHQSPAAFHGPMNGFQNGGNEDQPWPPAPPGYAMPPPPPPPGRPQMMSDGRPIMPLLEADQPGPSRNMGKQSNEAQYFNNFKENFDYNPEDDECEGEWRESDNKQSQRIGQGPDSPQRYLYNGRGRGALPLNMPPYGNEHGSSSPLMHAMVPPPSMMRRESPSQWRGRGGPPRGVPPPLMGVPPPMFGRGMPPPRPLSDFHEFDDGPMMGSMPPGWRAMAPPPPRGRPPPPPPRGGREHFFD</sequence>
<feature type="compositionally biased region" description="Polar residues" evidence="2">
    <location>
        <begin position="1399"/>
        <end position="1410"/>
    </location>
</feature>
<feature type="compositionally biased region" description="Basic and acidic residues" evidence="2">
    <location>
        <begin position="1577"/>
        <end position="1586"/>
    </location>
</feature>
<dbReference type="WBParaSite" id="MBELARI_LOCUS16192">
    <property type="protein sequence ID" value="MBELARI_LOCUS16192"/>
    <property type="gene ID" value="MBELARI_LOCUS16192"/>
</dbReference>
<evidence type="ECO:0000256" key="1">
    <source>
        <dbReference type="SAM" id="Coils"/>
    </source>
</evidence>
<accession>A0AAF3EQ30</accession>
<reference evidence="5" key="1">
    <citation type="submission" date="2024-02" db="UniProtKB">
        <authorList>
            <consortium name="WormBaseParasite"/>
        </authorList>
    </citation>
    <scope>IDENTIFICATION</scope>
</reference>
<feature type="compositionally biased region" description="Pro residues" evidence="2">
    <location>
        <begin position="1451"/>
        <end position="1461"/>
    </location>
</feature>
<feature type="compositionally biased region" description="Basic and acidic residues" evidence="2">
    <location>
        <begin position="1339"/>
        <end position="1350"/>
    </location>
</feature>
<feature type="compositionally biased region" description="Basic and acidic residues" evidence="2">
    <location>
        <begin position="991"/>
        <end position="1021"/>
    </location>
</feature>
<evidence type="ECO:0000313" key="4">
    <source>
        <dbReference type="Proteomes" id="UP000887575"/>
    </source>
</evidence>
<evidence type="ECO:0000313" key="5">
    <source>
        <dbReference type="WBParaSite" id="MBELARI_LOCUS16192"/>
    </source>
</evidence>
<feature type="compositionally biased region" description="Basic and acidic residues" evidence="2">
    <location>
        <begin position="1227"/>
        <end position="1249"/>
    </location>
</feature>
<dbReference type="SUPFAM" id="SSF46942">
    <property type="entry name" value="Elongation factor TFIIS domain 2"/>
    <property type="match status" value="1"/>
</dbReference>
<feature type="region of interest" description="Disordered" evidence="2">
    <location>
        <begin position="1292"/>
        <end position="1723"/>
    </location>
</feature>
<feature type="compositionally biased region" description="Basic and acidic residues" evidence="2">
    <location>
        <begin position="84"/>
        <end position="100"/>
    </location>
</feature>
<feature type="compositionally biased region" description="Pro residues" evidence="2">
    <location>
        <begin position="1701"/>
        <end position="1715"/>
    </location>
</feature>
<feature type="compositionally biased region" description="Polar residues" evidence="2">
    <location>
        <begin position="819"/>
        <end position="836"/>
    </location>
</feature>
<feature type="coiled-coil region" evidence="1">
    <location>
        <begin position="446"/>
        <end position="479"/>
    </location>
</feature>
<feature type="region of interest" description="Disordered" evidence="2">
    <location>
        <begin position="687"/>
        <end position="837"/>
    </location>
</feature>
<feature type="compositionally biased region" description="Basic and acidic residues" evidence="2">
    <location>
        <begin position="56"/>
        <end position="67"/>
    </location>
</feature>
<feature type="compositionally biased region" description="Polar residues" evidence="2">
    <location>
        <begin position="1549"/>
        <end position="1563"/>
    </location>
</feature>
<dbReference type="Proteomes" id="UP000887575">
    <property type="component" value="Unassembled WGS sequence"/>
</dbReference>
<feature type="region of interest" description="Disordered" evidence="2">
    <location>
        <begin position="416"/>
        <end position="435"/>
    </location>
</feature>